<dbReference type="OrthoDB" id="271628at2759"/>
<feature type="region of interest" description="Disordered" evidence="2">
    <location>
        <begin position="1"/>
        <end position="66"/>
    </location>
</feature>
<dbReference type="Pfam" id="PF06602">
    <property type="entry name" value="Myotub-related"/>
    <property type="match status" value="1"/>
</dbReference>
<feature type="domain" description="Myotubularin phosphatase" evidence="3">
    <location>
        <begin position="1"/>
        <end position="161"/>
    </location>
</feature>
<evidence type="ECO:0000259" key="3">
    <source>
        <dbReference type="PROSITE" id="PS51339"/>
    </source>
</evidence>
<feature type="binding site" evidence="1">
    <location>
        <begin position="127"/>
        <end position="128"/>
    </location>
    <ligand>
        <name>substrate</name>
    </ligand>
</feature>
<evidence type="ECO:0000256" key="2">
    <source>
        <dbReference type="SAM" id="MobiDB-lite"/>
    </source>
</evidence>
<dbReference type="InterPro" id="IPR030564">
    <property type="entry name" value="Myotubularin"/>
</dbReference>
<evidence type="ECO:0000256" key="1">
    <source>
        <dbReference type="PIRSR" id="PIRSR630564-2"/>
    </source>
</evidence>
<evidence type="ECO:0000313" key="4">
    <source>
        <dbReference type="EMBL" id="GBG33510.1"/>
    </source>
</evidence>
<comment type="caution">
    <text evidence="4">The sequence shown here is derived from an EMBL/GenBank/DDBJ whole genome shotgun (WGS) entry which is preliminary data.</text>
</comment>
<name>A0A2R5GRN6_9STRA</name>
<proteinExistence type="predicted"/>
<feature type="compositionally biased region" description="Low complexity" evidence="2">
    <location>
        <begin position="22"/>
        <end position="39"/>
    </location>
</feature>
<dbReference type="InParanoid" id="A0A2R5GRN6"/>
<organism evidence="4 5">
    <name type="scientific">Hondaea fermentalgiana</name>
    <dbReference type="NCBI Taxonomy" id="2315210"/>
    <lineage>
        <taxon>Eukaryota</taxon>
        <taxon>Sar</taxon>
        <taxon>Stramenopiles</taxon>
        <taxon>Bigyra</taxon>
        <taxon>Labyrinthulomycetes</taxon>
        <taxon>Thraustochytrida</taxon>
        <taxon>Thraustochytriidae</taxon>
        <taxon>Hondaea</taxon>
    </lineage>
</organism>
<evidence type="ECO:0000313" key="5">
    <source>
        <dbReference type="Proteomes" id="UP000241890"/>
    </source>
</evidence>
<dbReference type="PROSITE" id="PS51339">
    <property type="entry name" value="PPASE_MYOTUBULARIN"/>
    <property type="match status" value="1"/>
</dbReference>
<protein>
    <submittedName>
        <fullName evidence="4">Myotubularin-related protein 6</fullName>
    </submittedName>
</protein>
<sequence>MDEMLVEALMMPDPNAPPAPPSSSVTTTTADTVAGTAPPKSRVVDGSLANEPRVQPRSIPKKRNEDRSVQQFVANVWSNIFSAEEHGYVIMDARSQIAAMGNAMIGKGTENPNNYKGARVVFNGIENIHALRTSYLRLVRLAQDDNFEGDFYAAVVDSGFLNAHYDPARAVGKLMVPSLNGKRIKLWTSFFFRYDTTFISDAR</sequence>
<keyword evidence="5" id="KW-1185">Reference proteome</keyword>
<accession>A0A2R5GRN6</accession>
<dbReference type="EMBL" id="BEYU01000160">
    <property type="protein sequence ID" value="GBG33510.1"/>
    <property type="molecule type" value="Genomic_DNA"/>
</dbReference>
<reference evidence="4 5" key="1">
    <citation type="submission" date="2017-12" db="EMBL/GenBank/DDBJ databases">
        <title>Sequencing, de novo assembly and annotation of complete genome of a new Thraustochytrid species, strain FCC1311.</title>
        <authorList>
            <person name="Sedici K."/>
            <person name="Godart F."/>
            <person name="Aiese Cigliano R."/>
            <person name="Sanseverino W."/>
            <person name="Barakat M."/>
            <person name="Ortet P."/>
            <person name="Marechal E."/>
            <person name="Cagnac O."/>
            <person name="Amato A."/>
        </authorList>
    </citation>
    <scope>NUCLEOTIDE SEQUENCE [LARGE SCALE GENOMIC DNA]</scope>
</reference>
<dbReference type="Proteomes" id="UP000241890">
    <property type="component" value="Unassembled WGS sequence"/>
</dbReference>
<dbReference type="AlphaFoldDB" id="A0A2R5GRN6"/>
<dbReference type="PANTHER" id="PTHR10807:SF128">
    <property type="entry name" value="PHOSPHATIDYLINOSITOL-3,5-BISPHOSPHATE 3-PHOSPHATASE"/>
    <property type="match status" value="1"/>
</dbReference>
<dbReference type="PANTHER" id="PTHR10807">
    <property type="entry name" value="MYOTUBULARIN-RELATED"/>
    <property type="match status" value="1"/>
</dbReference>
<dbReference type="InterPro" id="IPR029021">
    <property type="entry name" value="Prot-tyrosine_phosphatase-like"/>
</dbReference>
<gene>
    <name evidence="4" type="ORF">FCC1311_066411</name>
</gene>
<dbReference type="SUPFAM" id="SSF52799">
    <property type="entry name" value="(Phosphotyrosine protein) phosphatases II"/>
    <property type="match status" value="1"/>
</dbReference>
<dbReference type="InterPro" id="IPR010569">
    <property type="entry name" value="Myotubularin-like_Pase_dom"/>
</dbReference>
<dbReference type="GO" id="GO:0005737">
    <property type="term" value="C:cytoplasm"/>
    <property type="evidence" value="ECO:0007669"/>
    <property type="project" value="TreeGrafter"/>
</dbReference>